<organism evidence="1 2">
    <name type="scientific">Cichorium intybus</name>
    <name type="common">Chicory</name>
    <dbReference type="NCBI Taxonomy" id="13427"/>
    <lineage>
        <taxon>Eukaryota</taxon>
        <taxon>Viridiplantae</taxon>
        <taxon>Streptophyta</taxon>
        <taxon>Embryophyta</taxon>
        <taxon>Tracheophyta</taxon>
        <taxon>Spermatophyta</taxon>
        <taxon>Magnoliopsida</taxon>
        <taxon>eudicotyledons</taxon>
        <taxon>Gunneridae</taxon>
        <taxon>Pentapetalae</taxon>
        <taxon>asterids</taxon>
        <taxon>campanulids</taxon>
        <taxon>Asterales</taxon>
        <taxon>Asteraceae</taxon>
        <taxon>Cichorioideae</taxon>
        <taxon>Cichorieae</taxon>
        <taxon>Cichoriinae</taxon>
        <taxon>Cichorium</taxon>
    </lineage>
</organism>
<proteinExistence type="predicted"/>
<accession>A0ACB9DTV5</accession>
<reference evidence="1 2" key="2">
    <citation type="journal article" date="2022" name="Mol. Ecol. Resour.">
        <title>The genomes of chicory, endive, great burdock and yacon provide insights into Asteraceae paleo-polyploidization history and plant inulin production.</title>
        <authorList>
            <person name="Fan W."/>
            <person name="Wang S."/>
            <person name="Wang H."/>
            <person name="Wang A."/>
            <person name="Jiang F."/>
            <person name="Liu H."/>
            <person name="Zhao H."/>
            <person name="Xu D."/>
            <person name="Zhang Y."/>
        </authorList>
    </citation>
    <scope>NUCLEOTIDE SEQUENCE [LARGE SCALE GENOMIC DNA]</scope>
    <source>
        <strain evidence="2">cv. Punajuju</strain>
        <tissue evidence="1">Leaves</tissue>
    </source>
</reference>
<name>A0ACB9DTV5_CICIN</name>
<keyword evidence="2" id="KW-1185">Reference proteome</keyword>
<sequence>MVPEIAEGSNNVGGSGSPEFDIGDTAIKRRRIKKKEGKGKFVSFVPQSNFSKHNTGNRSTPSLDLNRDMADSSEVNQGRAVSPTASSSSTARETEQIKEVGQQVGFQFGDGDPILAGVINGGGVMNNFQ</sequence>
<reference evidence="2" key="1">
    <citation type="journal article" date="2022" name="Mol. Ecol. Resour.">
        <title>The genomes of chicory, endive, great burdock and yacon provide insights into Asteraceae palaeo-polyploidization history and plant inulin production.</title>
        <authorList>
            <person name="Fan W."/>
            <person name="Wang S."/>
            <person name="Wang H."/>
            <person name="Wang A."/>
            <person name="Jiang F."/>
            <person name="Liu H."/>
            <person name="Zhao H."/>
            <person name="Xu D."/>
            <person name="Zhang Y."/>
        </authorList>
    </citation>
    <scope>NUCLEOTIDE SEQUENCE [LARGE SCALE GENOMIC DNA]</scope>
    <source>
        <strain evidence="2">cv. Punajuju</strain>
    </source>
</reference>
<comment type="caution">
    <text evidence="1">The sequence shown here is derived from an EMBL/GenBank/DDBJ whole genome shotgun (WGS) entry which is preliminary data.</text>
</comment>
<gene>
    <name evidence="1" type="ORF">L2E82_20504</name>
</gene>
<evidence type="ECO:0000313" key="2">
    <source>
        <dbReference type="Proteomes" id="UP001055811"/>
    </source>
</evidence>
<evidence type="ECO:0000313" key="1">
    <source>
        <dbReference type="EMBL" id="KAI3749886.1"/>
    </source>
</evidence>
<dbReference type="Proteomes" id="UP001055811">
    <property type="component" value="Linkage Group LG04"/>
</dbReference>
<protein>
    <submittedName>
        <fullName evidence="1">Uncharacterized protein</fullName>
    </submittedName>
</protein>
<dbReference type="EMBL" id="CM042012">
    <property type="protein sequence ID" value="KAI3749886.1"/>
    <property type="molecule type" value="Genomic_DNA"/>
</dbReference>